<protein>
    <submittedName>
        <fullName evidence="2 3">Uncharacterized protein</fullName>
    </submittedName>
</protein>
<dbReference type="HOGENOM" id="CLU_162989_0_0_1"/>
<dbReference type="PANTHER" id="PTHR33384:SF17">
    <property type="entry name" value="VQ DOMAIN-CONTAINING PROTEIN"/>
    <property type="match status" value="1"/>
</dbReference>
<organism evidence="2 4">
    <name type="scientific">Medicago truncatula</name>
    <name type="common">Barrel medic</name>
    <name type="synonym">Medicago tribuloides</name>
    <dbReference type="NCBI Taxonomy" id="3880"/>
    <lineage>
        <taxon>Eukaryota</taxon>
        <taxon>Viridiplantae</taxon>
        <taxon>Streptophyta</taxon>
        <taxon>Embryophyta</taxon>
        <taxon>Tracheophyta</taxon>
        <taxon>Spermatophyta</taxon>
        <taxon>Magnoliopsida</taxon>
        <taxon>eudicotyledons</taxon>
        <taxon>Gunneridae</taxon>
        <taxon>Pentapetalae</taxon>
        <taxon>rosids</taxon>
        <taxon>fabids</taxon>
        <taxon>Fabales</taxon>
        <taxon>Fabaceae</taxon>
        <taxon>Papilionoideae</taxon>
        <taxon>50 kb inversion clade</taxon>
        <taxon>NPAAA clade</taxon>
        <taxon>Hologalegina</taxon>
        <taxon>IRL clade</taxon>
        <taxon>Trifolieae</taxon>
        <taxon>Medicago</taxon>
    </lineage>
</organism>
<reference evidence="2 4" key="1">
    <citation type="journal article" date="2011" name="Nature">
        <title>The Medicago genome provides insight into the evolution of rhizobial symbioses.</title>
        <authorList>
            <person name="Young N.D."/>
            <person name="Debelle F."/>
            <person name="Oldroyd G.E."/>
            <person name="Geurts R."/>
            <person name="Cannon S.B."/>
            <person name="Udvardi M.K."/>
            <person name="Benedito V.A."/>
            <person name="Mayer K.F."/>
            <person name="Gouzy J."/>
            <person name="Schoof H."/>
            <person name="Van de Peer Y."/>
            <person name="Proost S."/>
            <person name="Cook D.R."/>
            <person name="Meyers B.C."/>
            <person name="Spannagl M."/>
            <person name="Cheung F."/>
            <person name="De Mita S."/>
            <person name="Krishnakumar V."/>
            <person name="Gundlach H."/>
            <person name="Zhou S."/>
            <person name="Mudge J."/>
            <person name="Bharti A.K."/>
            <person name="Murray J.D."/>
            <person name="Naoumkina M.A."/>
            <person name="Rosen B."/>
            <person name="Silverstein K.A."/>
            <person name="Tang H."/>
            <person name="Rombauts S."/>
            <person name="Zhao P.X."/>
            <person name="Zhou P."/>
            <person name="Barbe V."/>
            <person name="Bardou P."/>
            <person name="Bechner M."/>
            <person name="Bellec A."/>
            <person name="Berger A."/>
            <person name="Berges H."/>
            <person name="Bidwell S."/>
            <person name="Bisseling T."/>
            <person name="Choisne N."/>
            <person name="Couloux A."/>
            <person name="Denny R."/>
            <person name="Deshpande S."/>
            <person name="Dai X."/>
            <person name="Doyle J.J."/>
            <person name="Dudez A.M."/>
            <person name="Farmer A.D."/>
            <person name="Fouteau S."/>
            <person name="Franken C."/>
            <person name="Gibelin C."/>
            <person name="Gish J."/>
            <person name="Goldstein S."/>
            <person name="Gonzalez A.J."/>
            <person name="Green P.J."/>
            <person name="Hallab A."/>
            <person name="Hartog M."/>
            <person name="Hua A."/>
            <person name="Humphray S.J."/>
            <person name="Jeong D.H."/>
            <person name="Jing Y."/>
            <person name="Jocker A."/>
            <person name="Kenton S.M."/>
            <person name="Kim D.J."/>
            <person name="Klee K."/>
            <person name="Lai H."/>
            <person name="Lang C."/>
            <person name="Lin S."/>
            <person name="Macmil S.L."/>
            <person name="Magdelenat G."/>
            <person name="Matthews L."/>
            <person name="McCorrison J."/>
            <person name="Monaghan E.L."/>
            <person name="Mun J.H."/>
            <person name="Najar F.Z."/>
            <person name="Nicholson C."/>
            <person name="Noirot C."/>
            <person name="O'Bleness M."/>
            <person name="Paule C.R."/>
            <person name="Poulain J."/>
            <person name="Prion F."/>
            <person name="Qin B."/>
            <person name="Qu C."/>
            <person name="Retzel E.F."/>
            <person name="Riddle C."/>
            <person name="Sallet E."/>
            <person name="Samain S."/>
            <person name="Samson N."/>
            <person name="Sanders I."/>
            <person name="Saurat O."/>
            <person name="Scarpelli C."/>
            <person name="Schiex T."/>
            <person name="Segurens B."/>
            <person name="Severin A.J."/>
            <person name="Sherrier D.J."/>
            <person name="Shi R."/>
            <person name="Sims S."/>
            <person name="Singer S.R."/>
            <person name="Sinharoy S."/>
            <person name="Sterck L."/>
            <person name="Viollet A."/>
            <person name="Wang B.B."/>
            <person name="Wang K."/>
            <person name="Wang M."/>
            <person name="Wang X."/>
            <person name="Warfsmann J."/>
            <person name="Weissenbach J."/>
            <person name="White D.D."/>
            <person name="White J.D."/>
            <person name="Wiley G.B."/>
            <person name="Wincker P."/>
            <person name="Xing Y."/>
            <person name="Yang L."/>
            <person name="Yao Z."/>
            <person name="Ying F."/>
            <person name="Zhai J."/>
            <person name="Zhou L."/>
            <person name="Zuber A."/>
            <person name="Denarie J."/>
            <person name="Dixon R.A."/>
            <person name="May G.D."/>
            <person name="Schwartz D.C."/>
            <person name="Rogers J."/>
            <person name="Quetier F."/>
            <person name="Town C.D."/>
            <person name="Roe B.A."/>
        </authorList>
    </citation>
    <scope>NUCLEOTIDE SEQUENCE [LARGE SCALE GENOMIC DNA]</scope>
    <source>
        <strain evidence="2">A17</strain>
        <strain evidence="3 4">cv. Jemalong A17</strain>
    </source>
</reference>
<dbReference type="OMA" id="VQFVHQM"/>
<dbReference type="eggNOG" id="ENOG502S24H">
    <property type="taxonomic scope" value="Eukaryota"/>
</dbReference>
<reference evidence="2 4" key="2">
    <citation type="journal article" date="2014" name="BMC Genomics">
        <title>An improved genome release (version Mt4.0) for the model legume Medicago truncatula.</title>
        <authorList>
            <person name="Tang H."/>
            <person name="Krishnakumar V."/>
            <person name="Bidwell S."/>
            <person name="Rosen B."/>
            <person name="Chan A."/>
            <person name="Zhou S."/>
            <person name="Gentzbittel L."/>
            <person name="Childs K.L."/>
            <person name="Yandell M."/>
            <person name="Gundlach H."/>
            <person name="Mayer K.F."/>
            <person name="Schwartz D.C."/>
            <person name="Town C.D."/>
        </authorList>
    </citation>
    <scope>GENOME REANNOTATION</scope>
    <source>
        <strain evidence="3 4">cv. Jemalong A17</strain>
    </source>
</reference>
<dbReference type="PANTHER" id="PTHR33384">
    <property type="entry name" value="EXPRESSED PROTEIN"/>
    <property type="match status" value="1"/>
</dbReference>
<dbReference type="Proteomes" id="UP000002051">
    <property type="component" value="Chromosome 8"/>
</dbReference>
<evidence type="ECO:0000256" key="1">
    <source>
        <dbReference type="SAM" id="MobiDB-lite"/>
    </source>
</evidence>
<dbReference type="EnsemblPlants" id="AET03724">
    <property type="protein sequence ID" value="AET03724"/>
    <property type="gene ID" value="MTR_8g075000"/>
</dbReference>
<reference evidence="3" key="3">
    <citation type="submission" date="2015-04" db="UniProtKB">
        <authorList>
            <consortium name="EnsemblPlants"/>
        </authorList>
    </citation>
    <scope>IDENTIFICATION</scope>
    <source>
        <strain evidence="3">cv. Jemalong A17</strain>
    </source>
</reference>
<dbReference type="EMBL" id="CM001224">
    <property type="protein sequence ID" value="AET03724.1"/>
    <property type="molecule type" value="Genomic_DNA"/>
</dbReference>
<keyword evidence="4" id="KW-1185">Reference proteome</keyword>
<evidence type="ECO:0000313" key="2">
    <source>
        <dbReference type="EMBL" id="AET03724.1"/>
    </source>
</evidence>
<dbReference type="PaxDb" id="3880-AET03724"/>
<evidence type="ECO:0000313" key="3">
    <source>
        <dbReference type="EnsemblPlants" id="AET03724"/>
    </source>
</evidence>
<gene>
    <name evidence="2" type="ordered locus">MTR_8g075000</name>
</gene>
<accession>G7LB51</accession>
<feature type="region of interest" description="Disordered" evidence="1">
    <location>
        <begin position="1"/>
        <end position="26"/>
    </location>
</feature>
<name>G7LB51_MEDTR</name>
<dbReference type="AlphaFoldDB" id="G7LB51"/>
<proteinExistence type="predicted"/>
<evidence type="ECO:0000313" key="4">
    <source>
        <dbReference type="Proteomes" id="UP000002051"/>
    </source>
</evidence>
<sequence length="145" mass="16341">MHRQAMKSNLGDLGSDRKRIGSRNYDQPICPKPIRLSPSIPDFLKPIRCTKHSELAYDLSHFFTSQQNIDEGNGVLNMIIEKNVDGRESICNACLPCCYSGSPPRRTENPLVHDVEFLHQMEVVSPLLSRTKYSDKFGITSASTM</sequence>